<dbReference type="EMBL" id="BSYO01000014">
    <property type="protein sequence ID" value="GMH14450.1"/>
    <property type="molecule type" value="Genomic_DNA"/>
</dbReference>
<name>A0AAD3SMG2_NEPGR</name>
<comment type="caution">
    <text evidence="1">The sequence shown here is derived from an EMBL/GenBank/DDBJ whole genome shotgun (WGS) entry which is preliminary data.</text>
</comment>
<dbReference type="AlphaFoldDB" id="A0AAD3SMG2"/>
<proteinExistence type="predicted"/>
<organism evidence="1 2">
    <name type="scientific">Nepenthes gracilis</name>
    <name type="common">Slender pitcher plant</name>
    <dbReference type="NCBI Taxonomy" id="150966"/>
    <lineage>
        <taxon>Eukaryota</taxon>
        <taxon>Viridiplantae</taxon>
        <taxon>Streptophyta</taxon>
        <taxon>Embryophyta</taxon>
        <taxon>Tracheophyta</taxon>
        <taxon>Spermatophyta</taxon>
        <taxon>Magnoliopsida</taxon>
        <taxon>eudicotyledons</taxon>
        <taxon>Gunneridae</taxon>
        <taxon>Pentapetalae</taxon>
        <taxon>Caryophyllales</taxon>
        <taxon>Nepenthaceae</taxon>
        <taxon>Nepenthes</taxon>
    </lineage>
</organism>
<reference evidence="1" key="1">
    <citation type="submission" date="2023-05" db="EMBL/GenBank/DDBJ databases">
        <title>Nepenthes gracilis genome sequencing.</title>
        <authorList>
            <person name="Fukushima K."/>
        </authorList>
    </citation>
    <scope>NUCLEOTIDE SEQUENCE</scope>
    <source>
        <strain evidence="1">SING2019-196</strain>
    </source>
</reference>
<accession>A0AAD3SMG2</accession>
<protein>
    <submittedName>
        <fullName evidence="1">Uncharacterized protein</fullName>
    </submittedName>
</protein>
<sequence>MRSNERPIIKGRCVAFKLDARLVRSKITTEKMTPKRKWNLNFRSSSGISMADLQNDRGNERKEEKKAAYLHFLRRYCPVQ</sequence>
<dbReference type="Proteomes" id="UP001279734">
    <property type="component" value="Unassembled WGS sequence"/>
</dbReference>
<evidence type="ECO:0000313" key="1">
    <source>
        <dbReference type="EMBL" id="GMH14450.1"/>
    </source>
</evidence>
<keyword evidence="2" id="KW-1185">Reference proteome</keyword>
<evidence type="ECO:0000313" key="2">
    <source>
        <dbReference type="Proteomes" id="UP001279734"/>
    </source>
</evidence>
<gene>
    <name evidence="1" type="ORF">Nepgr_016291</name>
</gene>